<dbReference type="EMBL" id="BMAW01121744">
    <property type="protein sequence ID" value="GFT95487.1"/>
    <property type="molecule type" value="Genomic_DNA"/>
</dbReference>
<dbReference type="InterPro" id="IPR036875">
    <property type="entry name" value="Znf_CCHC_sf"/>
</dbReference>
<keyword evidence="1" id="KW-0863">Zinc-finger</keyword>
<sequence length="90" mass="10413">MIIVYLSGRGGCGGGYRGDSRSSSRVYYYNCGLSVHFDQECRESEKTCYTCGKAGHISRECNQDDRSVNCYQCLKIWPFVLKLPWRKRLR</sequence>
<keyword evidence="4" id="KW-1185">Reference proteome</keyword>
<gene>
    <name evidence="3" type="ORF">NPIL_131481</name>
</gene>
<evidence type="ECO:0000259" key="2">
    <source>
        <dbReference type="PROSITE" id="PS50158"/>
    </source>
</evidence>
<dbReference type="SUPFAM" id="SSF57756">
    <property type="entry name" value="Retrovirus zinc finger-like domains"/>
    <property type="match status" value="1"/>
</dbReference>
<evidence type="ECO:0000313" key="3">
    <source>
        <dbReference type="EMBL" id="GFT95487.1"/>
    </source>
</evidence>
<comment type="caution">
    <text evidence="3">The sequence shown here is derived from an EMBL/GenBank/DDBJ whole genome shotgun (WGS) entry which is preliminary data.</text>
</comment>
<reference evidence="3" key="1">
    <citation type="submission" date="2020-08" db="EMBL/GenBank/DDBJ databases">
        <title>Multicomponent nature underlies the extraordinary mechanical properties of spider dragline silk.</title>
        <authorList>
            <person name="Kono N."/>
            <person name="Nakamura H."/>
            <person name="Mori M."/>
            <person name="Yoshida Y."/>
            <person name="Ohtoshi R."/>
            <person name="Malay A.D."/>
            <person name="Moran D.A.P."/>
            <person name="Tomita M."/>
            <person name="Numata K."/>
            <person name="Arakawa K."/>
        </authorList>
    </citation>
    <scope>NUCLEOTIDE SEQUENCE</scope>
</reference>
<dbReference type="OrthoDB" id="6509069at2759"/>
<dbReference type="SMART" id="SM00343">
    <property type="entry name" value="ZnF_C2HC"/>
    <property type="match status" value="2"/>
</dbReference>
<feature type="domain" description="CCHC-type" evidence="2">
    <location>
        <begin position="48"/>
        <end position="63"/>
    </location>
</feature>
<dbReference type="Gene3D" id="4.10.60.10">
    <property type="entry name" value="Zinc finger, CCHC-type"/>
    <property type="match status" value="1"/>
</dbReference>
<dbReference type="InterPro" id="IPR001878">
    <property type="entry name" value="Znf_CCHC"/>
</dbReference>
<evidence type="ECO:0000256" key="1">
    <source>
        <dbReference type="PROSITE-ProRule" id="PRU00047"/>
    </source>
</evidence>
<keyword evidence="1" id="KW-0479">Metal-binding</keyword>
<dbReference type="AlphaFoldDB" id="A0A8X6Q4G6"/>
<dbReference type="PROSITE" id="PS50158">
    <property type="entry name" value="ZF_CCHC"/>
    <property type="match status" value="1"/>
</dbReference>
<evidence type="ECO:0000313" key="4">
    <source>
        <dbReference type="Proteomes" id="UP000887013"/>
    </source>
</evidence>
<name>A0A8X6Q4G6_NEPPI</name>
<organism evidence="3 4">
    <name type="scientific">Nephila pilipes</name>
    <name type="common">Giant wood spider</name>
    <name type="synonym">Nephila maculata</name>
    <dbReference type="NCBI Taxonomy" id="299642"/>
    <lineage>
        <taxon>Eukaryota</taxon>
        <taxon>Metazoa</taxon>
        <taxon>Ecdysozoa</taxon>
        <taxon>Arthropoda</taxon>
        <taxon>Chelicerata</taxon>
        <taxon>Arachnida</taxon>
        <taxon>Araneae</taxon>
        <taxon>Araneomorphae</taxon>
        <taxon>Entelegynae</taxon>
        <taxon>Araneoidea</taxon>
        <taxon>Nephilidae</taxon>
        <taxon>Nephila</taxon>
    </lineage>
</organism>
<dbReference type="Proteomes" id="UP000887013">
    <property type="component" value="Unassembled WGS sequence"/>
</dbReference>
<dbReference type="Pfam" id="PF00098">
    <property type="entry name" value="zf-CCHC"/>
    <property type="match status" value="1"/>
</dbReference>
<proteinExistence type="predicted"/>
<keyword evidence="1" id="KW-0862">Zinc</keyword>
<dbReference type="GO" id="GO:0003676">
    <property type="term" value="F:nucleic acid binding"/>
    <property type="evidence" value="ECO:0007669"/>
    <property type="project" value="InterPro"/>
</dbReference>
<accession>A0A8X6Q4G6</accession>
<dbReference type="GO" id="GO:0008270">
    <property type="term" value="F:zinc ion binding"/>
    <property type="evidence" value="ECO:0007669"/>
    <property type="project" value="UniProtKB-KW"/>
</dbReference>
<protein>
    <recommendedName>
        <fullName evidence="2">CCHC-type domain-containing protein</fullName>
    </recommendedName>
</protein>